<dbReference type="RefSeq" id="WP_073396138.1">
    <property type="nucleotide sequence ID" value="NZ_FRBX01000004.1"/>
</dbReference>
<evidence type="ECO:0000313" key="6">
    <source>
        <dbReference type="Proteomes" id="UP000184216"/>
    </source>
</evidence>
<comment type="caution">
    <text evidence="4">The sequence shown here is derived from an EMBL/GenBank/DDBJ whole genome shotgun (WGS) entry which is preliminary data.</text>
</comment>
<dbReference type="AlphaFoldDB" id="A0AB36P5U2"/>
<feature type="transmembrane region" description="Helical" evidence="2">
    <location>
        <begin position="37"/>
        <end position="57"/>
    </location>
</feature>
<keyword evidence="2" id="KW-0812">Transmembrane</keyword>
<evidence type="ECO:0000256" key="2">
    <source>
        <dbReference type="SAM" id="Phobius"/>
    </source>
</evidence>
<dbReference type="PANTHER" id="PTHR33446:SF2">
    <property type="entry name" value="PROTEIN TONB"/>
    <property type="match status" value="1"/>
</dbReference>
<feature type="domain" description="TonB C-terminal" evidence="3">
    <location>
        <begin position="208"/>
        <end position="267"/>
    </location>
</feature>
<dbReference type="GO" id="GO:0055085">
    <property type="term" value="P:transmembrane transport"/>
    <property type="evidence" value="ECO:0007669"/>
    <property type="project" value="InterPro"/>
</dbReference>
<dbReference type="PANTHER" id="PTHR33446">
    <property type="entry name" value="PROTEIN TONB-RELATED"/>
    <property type="match status" value="1"/>
</dbReference>
<dbReference type="SUPFAM" id="SSF74653">
    <property type="entry name" value="TolA/TonB C-terminal domain"/>
    <property type="match status" value="1"/>
</dbReference>
<evidence type="ECO:0000259" key="3">
    <source>
        <dbReference type="Pfam" id="PF03544"/>
    </source>
</evidence>
<evidence type="ECO:0000313" key="5">
    <source>
        <dbReference type="EMBL" id="SHM77642.1"/>
    </source>
</evidence>
<keyword evidence="6" id="KW-1185">Reference proteome</keyword>
<dbReference type="Proteomes" id="UP000184216">
    <property type="component" value="Unassembled WGS sequence"/>
</dbReference>
<feature type="region of interest" description="Disordered" evidence="1">
    <location>
        <begin position="128"/>
        <end position="153"/>
    </location>
</feature>
<evidence type="ECO:0000256" key="1">
    <source>
        <dbReference type="SAM" id="MobiDB-lite"/>
    </source>
</evidence>
<evidence type="ECO:0000313" key="4">
    <source>
        <dbReference type="EMBL" id="OXB07712.1"/>
    </source>
</evidence>
<sequence length="274" mass="29198">MSKSSIYESKWTNLVFENKNKEYGAYQLRQENPKTTITALFMALLLIAGLGSVSMLISKFRTVPVAGPEIICSLPITPVDLSPIDVKPEPPAPVTPVQQTAAASPDVQLTNPVVVATAQATPDVIAPNTQNTSVVDNASTGTGTSANVLPSNGNVGGDAVEPADTGNSIVNTAVLDKMPEFPGGMAKFYTYVGNNFTRPELDAERTLKVYVSFVIEKDGSITDIMVRNDPGYGVGKEAIRVLKSLKTKWSPGILNGKAVRTAYNLPITIKSEVE</sequence>
<dbReference type="Proteomes" id="UP000198431">
    <property type="component" value="Unassembled WGS sequence"/>
</dbReference>
<dbReference type="EMBL" id="FRBX01000004">
    <property type="protein sequence ID" value="SHM77642.1"/>
    <property type="molecule type" value="Genomic_DNA"/>
</dbReference>
<dbReference type="InterPro" id="IPR051045">
    <property type="entry name" value="TonB-dependent_transducer"/>
</dbReference>
<gene>
    <name evidence="4" type="ORF">B0A72_02270</name>
    <name evidence="5" type="ORF">SAMN05444387_3160</name>
</gene>
<dbReference type="EMBL" id="MUHB01000003">
    <property type="protein sequence ID" value="OXB07712.1"/>
    <property type="molecule type" value="Genomic_DNA"/>
</dbReference>
<dbReference type="InterPro" id="IPR037682">
    <property type="entry name" value="TonB_C"/>
</dbReference>
<keyword evidence="2" id="KW-0472">Membrane</keyword>
<proteinExistence type="predicted"/>
<dbReference type="Pfam" id="PF03544">
    <property type="entry name" value="TonB_C"/>
    <property type="match status" value="1"/>
</dbReference>
<reference evidence="4 7" key="1">
    <citation type="submission" date="2016-11" db="EMBL/GenBank/DDBJ databases">
        <title>Whole genomes of Flavobacteriaceae.</title>
        <authorList>
            <person name="Stine C."/>
            <person name="Li C."/>
            <person name="Tadesse D."/>
        </authorList>
    </citation>
    <scope>NUCLEOTIDE SEQUENCE [LARGE SCALE GENOMIC DNA]</scope>
    <source>
        <strain evidence="4 7">ATCC 19366</strain>
    </source>
</reference>
<dbReference type="GO" id="GO:0031992">
    <property type="term" value="F:energy transducer activity"/>
    <property type="evidence" value="ECO:0007669"/>
    <property type="project" value="TreeGrafter"/>
</dbReference>
<accession>A0AB36P5U2</accession>
<name>A0AB36P5U2_9FLAO</name>
<keyword evidence="2" id="KW-1133">Transmembrane helix</keyword>
<protein>
    <submittedName>
        <fullName evidence="4">Energy transducer TonB</fullName>
    </submittedName>
    <submittedName>
        <fullName evidence="5">Outer membrane transport energization protein TonB</fullName>
    </submittedName>
</protein>
<dbReference type="Gene3D" id="3.30.1150.10">
    <property type="match status" value="1"/>
</dbReference>
<reference evidence="5 6" key="2">
    <citation type="submission" date="2016-11" db="EMBL/GenBank/DDBJ databases">
        <authorList>
            <person name="Varghese N."/>
            <person name="Submissions S."/>
        </authorList>
    </citation>
    <scope>NUCLEOTIDE SEQUENCE [LARGE SCALE GENOMIC DNA]</scope>
    <source>
        <strain evidence="5 6">DSM 6368</strain>
    </source>
</reference>
<organism evidence="4 7">
    <name type="scientific">Flavobacterium pectinovorum</name>
    <dbReference type="NCBI Taxonomy" id="29533"/>
    <lineage>
        <taxon>Bacteria</taxon>
        <taxon>Pseudomonadati</taxon>
        <taxon>Bacteroidota</taxon>
        <taxon>Flavobacteriia</taxon>
        <taxon>Flavobacteriales</taxon>
        <taxon>Flavobacteriaceae</taxon>
        <taxon>Flavobacterium</taxon>
    </lineage>
</organism>
<dbReference type="GO" id="GO:0098797">
    <property type="term" value="C:plasma membrane protein complex"/>
    <property type="evidence" value="ECO:0007669"/>
    <property type="project" value="TreeGrafter"/>
</dbReference>
<evidence type="ECO:0000313" key="7">
    <source>
        <dbReference type="Proteomes" id="UP000198431"/>
    </source>
</evidence>